<dbReference type="EMBL" id="HE600920">
    <property type="protein sequence ID" value="CAP25047.2"/>
    <property type="molecule type" value="Genomic_DNA"/>
</dbReference>
<organism evidence="2 3">
    <name type="scientific">Caenorhabditis briggsae</name>
    <dbReference type="NCBI Taxonomy" id="6238"/>
    <lineage>
        <taxon>Eukaryota</taxon>
        <taxon>Metazoa</taxon>
        <taxon>Ecdysozoa</taxon>
        <taxon>Nematoda</taxon>
        <taxon>Chromadorea</taxon>
        <taxon>Rhabditida</taxon>
        <taxon>Rhabditina</taxon>
        <taxon>Rhabditomorpha</taxon>
        <taxon>Rhabditoidea</taxon>
        <taxon>Rhabditidae</taxon>
        <taxon>Peloderinae</taxon>
        <taxon>Caenorhabditis</taxon>
    </lineage>
</organism>
<name>A8WX81_CAEBR</name>
<evidence type="ECO:0000259" key="1">
    <source>
        <dbReference type="Pfam" id="PF26103"/>
    </source>
</evidence>
<dbReference type="AlphaFoldDB" id="A8WX81"/>
<evidence type="ECO:0000313" key="3">
    <source>
        <dbReference type="Proteomes" id="UP000008549"/>
    </source>
</evidence>
<dbReference type="eggNOG" id="KOG0691">
    <property type="taxonomic scope" value="Eukaryota"/>
</dbReference>
<protein>
    <submittedName>
        <fullName evidence="2">Protein CBG04315</fullName>
    </submittedName>
</protein>
<dbReference type="InterPro" id="IPR059030">
    <property type="entry name" value="TPR_Epg5_mid"/>
</dbReference>
<feature type="domain" description="Epg5-like central TPR repeats" evidence="1">
    <location>
        <begin position="4"/>
        <end position="294"/>
    </location>
</feature>
<sequence length="780" mass="87594">MQQAAAGLPPHQFAALLPIAFANLASQPDPSSPLHSLCLQHVLFFVFHHFPDNIVNGLDLALEGCNTNSTPASLLDAIVDKLEATDYLKKKSSFDLGAAKADECASVLSKRLDEARTKLPNFYGIWSRYLDSITRLAQLFLFVPIRDGYEPNQAVSILQRECYEYFARVAAVFSPLIAPYSPTHPPFSPSHETQAMLVLDRFVEFLSALHYNSSIPPGMQNIQSLVWQFYCEKLSMLTHGTEHYYGVIERQLVRLNWQALWPSRLAITAMETCLDTRSKDCASFVSQIVVRIPWNSILQTMHEDSRTSYMASLFGVLVRLASRAGNYDKVRASLLELTKSLSLRQDWNIISLEDASNIAMAVTKSLPSDSLSHPIEIVSVIQVIWRKICCFVAREPYSEVSLQKQKLWMQTECALLLEADSTQIPAAYNSLVSDVNALAVNHSNLREFRVVTRELTAMWKNITDTKLGESLVRLWTEYLLTNPSSPLVLTSVNTVIDSLNADQLTTALKVIEKIIRAYFLRTDSNWTELMHWIQFPNGSLKSIKSYLMTVPSSENKVQMLPLTLRVFMDYGGSDDNKFFDLHYYVVSIRPKHVTSEPGFMCLLARLIQWIAHRSPTLPAHFAPTDDLLPPLIRFLGKASKDESSFLTALISSKKTSHSPKSEFLKNAFSCRILKIPSETIGYSRIKLNACGASNLGTYLTQQTLGEGKRPRCDANSPVLNSRITTLKDLAQQKSNQNMSNAFNKATAYFVQIDTYHIGSSSKLLLEIGRAAFGDRFLSDV</sequence>
<dbReference type="OMA" id="AAKADEC"/>
<dbReference type="InParanoid" id="A8WX81"/>
<proteinExistence type="predicted"/>
<dbReference type="InterPro" id="IPR051436">
    <property type="entry name" value="Autophagy-related_EPG5"/>
</dbReference>
<reference evidence="2 3" key="1">
    <citation type="journal article" date="2003" name="PLoS Biol.">
        <title>The genome sequence of Caenorhabditis briggsae: a platform for comparative genomics.</title>
        <authorList>
            <person name="Stein L.D."/>
            <person name="Bao Z."/>
            <person name="Blasiar D."/>
            <person name="Blumenthal T."/>
            <person name="Brent M.R."/>
            <person name="Chen N."/>
            <person name="Chinwalla A."/>
            <person name="Clarke L."/>
            <person name="Clee C."/>
            <person name="Coghlan A."/>
            <person name="Coulson A."/>
            <person name="D'Eustachio P."/>
            <person name="Fitch D.H."/>
            <person name="Fulton L.A."/>
            <person name="Fulton R.E."/>
            <person name="Griffiths-Jones S."/>
            <person name="Harris T.W."/>
            <person name="Hillier L.W."/>
            <person name="Kamath R."/>
            <person name="Kuwabara P.E."/>
            <person name="Mardis E.R."/>
            <person name="Marra M.A."/>
            <person name="Miner T.L."/>
            <person name="Minx P."/>
            <person name="Mullikin J.C."/>
            <person name="Plumb R.W."/>
            <person name="Rogers J."/>
            <person name="Schein J.E."/>
            <person name="Sohrmann M."/>
            <person name="Spieth J."/>
            <person name="Stajich J.E."/>
            <person name="Wei C."/>
            <person name="Willey D."/>
            <person name="Wilson R.K."/>
            <person name="Durbin R."/>
            <person name="Waterston R.H."/>
        </authorList>
    </citation>
    <scope>NUCLEOTIDE SEQUENCE [LARGE SCALE GENOMIC DNA]</scope>
    <source>
        <strain evidence="2 3">AF16</strain>
    </source>
</reference>
<gene>
    <name evidence="2" type="ORF">CBG04315</name>
    <name evidence="2" type="ORF">CBG_04315</name>
</gene>
<keyword evidence="3" id="KW-1185">Reference proteome</keyword>
<dbReference type="Proteomes" id="UP000008549">
    <property type="component" value="Unassembled WGS sequence"/>
</dbReference>
<dbReference type="GO" id="GO:0005737">
    <property type="term" value="C:cytoplasm"/>
    <property type="evidence" value="ECO:0000318"/>
    <property type="project" value="GO_Central"/>
</dbReference>
<reference evidence="2 3" key="2">
    <citation type="journal article" date="2011" name="PLoS Genet.">
        <title>Caenorhabditis briggsae recombinant inbred line genotypes reveal inter-strain incompatibility and the evolution of recombination.</title>
        <authorList>
            <person name="Ross J.A."/>
            <person name="Koboldt D.C."/>
            <person name="Staisch J.E."/>
            <person name="Chamberlin H.M."/>
            <person name="Gupta B.P."/>
            <person name="Miller R.D."/>
            <person name="Baird S.E."/>
            <person name="Haag E.S."/>
        </authorList>
    </citation>
    <scope>NUCLEOTIDE SEQUENCE [LARGE SCALE GENOMIC DNA]</scope>
    <source>
        <strain evidence="2 3">AF16</strain>
    </source>
</reference>
<dbReference type="Pfam" id="PF26103">
    <property type="entry name" value="TPR_Epg5"/>
    <property type="match status" value="1"/>
</dbReference>
<dbReference type="RefSeq" id="XP_045092639.1">
    <property type="nucleotide sequence ID" value="XM_045242048.1"/>
</dbReference>
<dbReference type="PANTHER" id="PTHR31139:SF4">
    <property type="entry name" value="ECTOPIC P GRANULES PROTEIN 5 HOMOLOG"/>
    <property type="match status" value="1"/>
</dbReference>
<dbReference type="STRING" id="6238.A8WX81"/>
<dbReference type="HOGENOM" id="CLU_369720_0_0_1"/>
<evidence type="ECO:0000313" key="2">
    <source>
        <dbReference type="EMBL" id="CAP25047.2"/>
    </source>
</evidence>
<dbReference type="GeneID" id="8571891"/>
<dbReference type="KEGG" id="cbr:CBG_04315"/>
<dbReference type="CTD" id="8571891"/>
<accession>A8WX81</accession>
<dbReference type="PANTHER" id="PTHR31139">
    <property type="entry name" value="ECTOPIC P GRANULES PROTEIN 5 HOMOLOG"/>
    <property type="match status" value="1"/>
</dbReference>
<dbReference type="GO" id="GO:0097352">
    <property type="term" value="P:autophagosome maturation"/>
    <property type="evidence" value="ECO:0000318"/>
    <property type="project" value="GO_Central"/>
</dbReference>